<evidence type="ECO:0000313" key="2">
    <source>
        <dbReference type="Proteomes" id="UP000002045"/>
    </source>
</evidence>
<dbReference type="HOGENOM" id="CLU_2921732_0_0_6"/>
<proteinExistence type="predicted"/>
<sequence>MGFSLLPITFSEWGQLYSQTTEIVIPFIDNQAPPMTLICMPVLTFENPNCISSRFIPCHLN</sequence>
<dbReference type="AlphaFoldDB" id="D3V301"/>
<protein>
    <submittedName>
        <fullName evidence="1">Uncharacterized protein</fullName>
    </submittedName>
</protein>
<name>D3V301_XENBS</name>
<dbReference type="EMBL" id="FN667741">
    <property type="protein sequence ID" value="CBJ81116.1"/>
    <property type="molecule type" value="Genomic_DNA"/>
</dbReference>
<evidence type="ECO:0000313" key="1">
    <source>
        <dbReference type="EMBL" id="CBJ81116.1"/>
    </source>
</evidence>
<gene>
    <name evidence="1" type="ordered locus">XBJ1_1990</name>
</gene>
<reference evidence="1" key="1">
    <citation type="journal article" date="2011" name="PLoS ONE">
        <title>The entomopathogenic bacterial endosymbionts xenorhabdus and photorhabdus: convergent lifestyles from divergent genomes.</title>
        <authorList>
            <person name="Chaston J.M."/>
            <person name="Suen G."/>
            <person name="Tucker S.L."/>
            <person name="Andersen A.W."/>
            <person name="Bhasin A."/>
            <person name="Bode E."/>
            <person name="Bode H.B."/>
            <person name="Brachmann A.O."/>
            <person name="Cowles C.E."/>
            <person name="Cowles K.N."/>
            <person name="Darby C."/>
            <person name="de Leon L."/>
            <person name="Drace K."/>
            <person name="Du Z."/>
            <person name="Givaudan A."/>
            <person name="Herbert Tran E.E."/>
            <person name="Jewell K.A."/>
            <person name="Knack J.J."/>
            <person name="Krasomil-Osterfeld K.C."/>
            <person name="Kukor R."/>
            <person name="Lanois A."/>
            <person name="Latreille P."/>
            <person name="Leimgruber N.K."/>
            <person name="Lipke C.M."/>
            <person name="Liu R."/>
            <person name="Lu X."/>
            <person name="Martens E.C."/>
            <person name="Marri P.R."/>
            <person name="Medigue C."/>
            <person name="Menard M.L."/>
            <person name="Miller N.M."/>
            <person name="Morales-Soto N."/>
            <person name="Norton S."/>
            <person name="Ogier J.C."/>
            <person name="Orchard S.S."/>
            <person name="Park D."/>
            <person name="Park Y."/>
            <person name="Qurollo B.A."/>
            <person name="Sugar D.R."/>
            <person name="Richards G.R."/>
            <person name="Rouy Z."/>
            <person name="Slominski B."/>
            <person name="Slominski K."/>
            <person name="Snyder H."/>
            <person name="Tjaden B.C."/>
            <person name="van der Hoeven R."/>
            <person name="Welch R.D."/>
            <person name="Wheeler C."/>
            <person name="Xiang B."/>
            <person name="Barbazuk B."/>
            <person name="Gaudriault S."/>
            <person name="Goodner B."/>
            <person name="Slater S.C."/>
            <person name="Forst S."/>
            <person name="Goldman B.S."/>
            <person name="Goodrich-Blair H."/>
        </authorList>
    </citation>
    <scope>NUCLEOTIDE SEQUENCE [LARGE SCALE GENOMIC DNA]</scope>
    <source>
        <strain evidence="1">SS-2004</strain>
    </source>
</reference>
<organism evidence="1 2">
    <name type="scientific">Xenorhabdus bovienii (strain SS-2004)</name>
    <name type="common">Xenorhabdus nematophila subsp. bovienii</name>
    <dbReference type="NCBI Taxonomy" id="406818"/>
    <lineage>
        <taxon>Bacteria</taxon>
        <taxon>Pseudomonadati</taxon>
        <taxon>Pseudomonadota</taxon>
        <taxon>Gammaproteobacteria</taxon>
        <taxon>Enterobacterales</taxon>
        <taxon>Morganellaceae</taxon>
        <taxon>Xenorhabdus</taxon>
    </lineage>
</organism>
<dbReference type="STRING" id="406818.XBJ1_1990"/>
<accession>D3V301</accession>
<dbReference type="KEGG" id="xbo:XBJ1_1990"/>
<dbReference type="Proteomes" id="UP000002045">
    <property type="component" value="Chromosome"/>
</dbReference>